<evidence type="ECO:0000313" key="2">
    <source>
        <dbReference type="Proteomes" id="UP000789860"/>
    </source>
</evidence>
<feature type="non-terminal residue" evidence="1">
    <location>
        <position position="1"/>
    </location>
</feature>
<dbReference type="Proteomes" id="UP000789860">
    <property type="component" value="Unassembled WGS sequence"/>
</dbReference>
<proteinExistence type="predicted"/>
<dbReference type="EMBL" id="CAJVPM010014449">
    <property type="protein sequence ID" value="CAG8601153.1"/>
    <property type="molecule type" value="Genomic_DNA"/>
</dbReference>
<feature type="non-terminal residue" evidence="1">
    <location>
        <position position="167"/>
    </location>
</feature>
<gene>
    <name evidence="1" type="ORF">SCALOS_LOCUS6929</name>
</gene>
<accession>A0ACA9MPX0</accession>
<organism evidence="1 2">
    <name type="scientific">Scutellospora calospora</name>
    <dbReference type="NCBI Taxonomy" id="85575"/>
    <lineage>
        <taxon>Eukaryota</taxon>
        <taxon>Fungi</taxon>
        <taxon>Fungi incertae sedis</taxon>
        <taxon>Mucoromycota</taxon>
        <taxon>Glomeromycotina</taxon>
        <taxon>Glomeromycetes</taxon>
        <taxon>Diversisporales</taxon>
        <taxon>Gigasporaceae</taxon>
        <taxon>Scutellospora</taxon>
    </lineage>
</organism>
<protein>
    <submittedName>
        <fullName evidence="1">8154_t:CDS:1</fullName>
    </submittedName>
</protein>
<evidence type="ECO:0000313" key="1">
    <source>
        <dbReference type="EMBL" id="CAG8601153.1"/>
    </source>
</evidence>
<sequence length="167" mass="20162">QQKSFSNQLQLLTKTLYKYEDKNNNYLLDFDCFKQLIKTEEYQLIRFLNEITNALLNIFHYFNIVDFYNIHELCQPNNITLLSANHLAISISNEYLFFNPENIEPTRIIINLISKYNECFDKSYNKYKIEWISQNTFQSNSQNHKDLLTLHIYDNAIKEHKEERSMK</sequence>
<keyword evidence="2" id="KW-1185">Reference proteome</keyword>
<comment type="caution">
    <text evidence="1">The sequence shown here is derived from an EMBL/GenBank/DDBJ whole genome shotgun (WGS) entry which is preliminary data.</text>
</comment>
<name>A0ACA9MPX0_9GLOM</name>
<reference evidence="1" key="1">
    <citation type="submission" date="2021-06" db="EMBL/GenBank/DDBJ databases">
        <authorList>
            <person name="Kallberg Y."/>
            <person name="Tangrot J."/>
            <person name="Rosling A."/>
        </authorList>
    </citation>
    <scope>NUCLEOTIDE SEQUENCE</scope>
    <source>
        <strain evidence="1">AU212A</strain>
    </source>
</reference>